<dbReference type="HOGENOM" id="CLU_2412794_0_0_1"/>
<evidence type="ECO:0000313" key="1">
    <source>
        <dbReference type="EMBL" id="KIL60033.1"/>
    </source>
</evidence>
<name>A0A0C2WUM2_AMAMK</name>
<dbReference type="InParanoid" id="A0A0C2WUM2"/>
<protein>
    <submittedName>
        <fullName evidence="1">Uncharacterized protein</fullName>
    </submittedName>
</protein>
<sequence>MASSRVTLHPLVPGAFQHHISFLFSLPWLIPRPCPYVTKCIWTTKSLLQTAETVIYVKYSSPIIAFRPDIFGVLKPKASEPCPLHPNVALFD</sequence>
<proteinExistence type="predicted"/>
<dbReference type="AlphaFoldDB" id="A0A0C2WUM2"/>
<reference evidence="1 2" key="1">
    <citation type="submission" date="2014-04" db="EMBL/GenBank/DDBJ databases">
        <title>Evolutionary Origins and Diversification of the Mycorrhizal Mutualists.</title>
        <authorList>
            <consortium name="DOE Joint Genome Institute"/>
            <consortium name="Mycorrhizal Genomics Consortium"/>
            <person name="Kohler A."/>
            <person name="Kuo A."/>
            <person name="Nagy L.G."/>
            <person name="Floudas D."/>
            <person name="Copeland A."/>
            <person name="Barry K.W."/>
            <person name="Cichocki N."/>
            <person name="Veneault-Fourrey C."/>
            <person name="LaButti K."/>
            <person name="Lindquist E.A."/>
            <person name="Lipzen A."/>
            <person name="Lundell T."/>
            <person name="Morin E."/>
            <person name="Murat C."/>
            <person name="Riley R."/>
            <person name="Ohm R."/>
            <person name="Sun H."/>
            <person name="Tunlid A."/>
            <person name="Henrissat B."/>
            <person name="Grigoriev I.V."/>
            <person name="Hibbett D.S."/>
            <person name="Martin F."/>
        </authorList>
    </citation>
    <scope>NUCLEOTIDE SEQUENCE [LARGE SCALE GENOMIC DNA]</scope>
    <source>
        <strain evidence="1 2">Koide BX008</strain>
    </source>
</reference>
<dbReference type="EMBL" id="KN818305">
    <property type="protein sequence ID" value="KIL60033.1"/>
    <property type="molecule type" value="Genomic_DNA"/>
</dbReference>
<gene>
    <name evidence="1" type="ORF">M378DRAFT_956574</name>
</gene>
<dbReference type="Proteomes" id="UP000054549">
    <property type="component" value="Unassembled WGS sequence"/>
</dbReference>
<organism evidence="1 2">
    <name type="scientific">Amanita muscaria (strain Koide BX008)</name>
    <dbReference type="NCBI Taxonomy" id="946122"/>
    <lineage>
        <taxon>Eukaryota</taxon>
        <taxon>Fungi</taxon>
        <taxon>Dikarya</taxon>
        <taxon>Basidiomycota</taxon>
        <taxon>Agaricomycotina</taxon>
        <taxon>Agaricomycetes</taxon>
        <taxon>Agaricomycetidae</taxon>
        <taxon>Agaricales</taxon>
        <taxon>Pluteineae</taxon>
        <taxon>Amanitaceae</taxon>
        <taxon>Amanita</taxon>
    </lineage>
</organism>
<evidence type="ECO:0000313" key="2">
    <source>
        <dbReference type="Proteomes" id="UP000054549"/>
    </source>
</evidence>
<keyword evidence="2" id="KW-1185">Reference proteome</keyword>
<accession>A0A0C2WUM2</accession>